<dbReference type="PANTHER" id="PTHR43147:SF2">
    <property type="entry name" value="NADP-DEPENDENT OXIDOREDUCTASE DOMAIN-CONTAINING PROTEIN"/>
    <property type="match status" value="1"/>
</dbReference>
<dbReference type="SUPFAM" id="SSF51430">
    <property type="entry name" value="NAD(P)-linked oxidoreductase"/>
    <property type="match status" value="1"/>
</dbReference>
<evidence type="ECO:0000256" key="1">
    <source>
        <dbReference type="ARBA" id="ARBA00023002"/>
    </source>
</evidence>
<dbReference type="PANTHER" id="PTHR43147">
    <property type="entry name" value="PROTEIN TAS"/>
    <property type="match status" value="1"/>
</dbReference>
<feature type="domain" description="NADP-dependent oxidoreductase" evidence="2">
    <location>
        <begin position="216"/>
        <end position="531"/>
    </location>
</feature>
<dbReference type="Pfam" id="PF00248">
    <property type="entry name" value="Aldo_ket_red"/>
    <property type="match status" value="1"/>
</dbReference>
<dbReference type="GO" id="GO:0016491">
    <property type="term" value="F:oxidoreductase activity"/>
    <property type="evidence" value="ECO:0007669"/>
    <property type="project" value="UniProtKB-KW"/>
</dbReference>
<dbReference type="EMBL" id="QWIR01000025">
    <property type="protein sequence ID" value="RMY92916.1"/>
    <property type="molecule type" value="Genomic_DNA"/>
</dbReference>
<dbReference type="Proteomes" id="UP000268823">
    <property type="component" value="Unassembled WGS sequence"/>
</dbReference>
<dbReference type="InterPro" id="IPR036812">
    <property type="entry name" value="NAD(P)_OxRdtase_dom_sf"/>
</dbReference>
<gene>
    <name evidence="3" type="ORF">D0861_02225</name>
</gene>
<feature type="non-terminal residue" evidence="3">
    <location>
        <position position="1"/>
    </location>
</feature>
<name>A0A3M7FWE8_HORWE</name>
<organism evidence="3 4">
    <name type="scientific">Hortaea werneckii</name>
    <name type="common">Black yeast</name>
    <name type="synonym">Cladosporium werneckii</name>
    <dbReference type="NCBI Taxonomy" id="91943"/>
    <lineage>
        <taxon>Eukaryota</taxon>
        <taxon>Fungi</taxon>
        <taxon>Dikarya</taxon>
        <taxon>Ascomycota</taxon>
        <taxon>Pezizomycotina</taxon>
        <taxon>Dothideomycetes</taxon>
        <taxon>Dothideomycetidae</taxon>
        <taxon>Mycosphaerellales</taxon>
        <taxon>Teratosphaeriaceae</taxon>
        <taxon>Hortaea</taxon>
    </lineage>
</organism>
<accession>A0A3M7FWE8</accession>
<evidence type="ECO:0000313" key="3">
    <source>
        <dbReference type="EMBL" id="RMY92916.1"/>
    </source>
</evidence>
<dbReference type="InterPro" id="IPR023210">
    <property type="entry name" value="NADP_OxRdtase_dom"/>
</dbReference>
<reference evidence="3 4" key="1">
    <citation type="journal article" date="2018" name="BMC Genomics">
        <title>Genomic evidence for intraspecific hybridization in a clonal and extremely halotolerant yeast.</title>
        <authorList>
            <person name="Gostincar C."/>
            <person name="Stajich J.E."/>
            <person name="Zupancic J."/>
            <person name="Zalar P."/>
            <person name="Gunde-Cimerman N."/>
        </authorList>
    </citation>
    <scope>NUCLEOTIDE SEQUENCE [LARGE SCALE GENOMIC DNA]</scope>
    <source>
        <strain evidence="3 4">EXF-2788</strain>
    </source>
</reference>
<evidence type="ECO:0000259" key="2">
    <source>
        <dbReference type="Pfam" id="PF00248"/>
    </source>
</evidence>
<comment type="caution">
    <text evidence="3">The sequence shown here is derived from an EMBL/GenBank/DDBJ whole genome shotgun (WGS) entry which is preliminary data.</text>
</comment>
<evidence type="ECO:0000313" key="4">
    <source>
        <dbReference type="Proteomes" id="UP000268823"/>
    </source>
</evidence>
<keyword evidence="1" id="KW-0560">Oxidoreductase</keyword>
<dbReference type="Gene3D" id="3.20.20.100">
    <property type="entry name" value="NADP-dependent oxidoreductase domain"/>
    <property type="match status" value="1"/>
</dbReference>
<proteinExistence type="predicted"/>
<dbReference type="OrthoDB" id="686384at2759"/>
<dbReference type="AlphaFoldDB" id="A0A3M7FWE8"/>
<protein>
    <recommendedName>
        <fullName evidence="2">NADP-dependent oxidoreductase domain-containing protein</fullName>
    </recommendedName>
</protein>
<sequence>PSTWLQSSLRLLVSQGTSTQNHFVQHIRNRIRESPPPFPNAQALFPEPTTVSNECHNYLALTRCIFSSKLAEDSLPYLTHFVRAIVQRQAIWSHQSELEMAILQLGGDIVQAVQALKESQPNLTAELEGRLEDLLSSFRECTAYCKSKEMLGFPFSRAEKQVRGVLFSLRAQSGRPNGEKEEEEAEVPAPSLSLSLSERSKKVEMFKLGPINAPRLLNGLWQLSSPAWGSSTSEHQEQALAQLVEAGLTMADMADHYGDAELIYGEFRNKLMPGLNGQVLAATKWCVFSKPQQAITEDWVLRAVHERSRRLGGRVELLQFHWYDYEDKDYLEILTMLVSIARRQPHLVSAVGLCNFDAAHTAEACEYILAKTGSVGLVSNQVQASPESMGLFSLLDSRPLHEMCAVCQRYGLKLLTYGSLCGGFLSPKWLNRTAPDLYSTAEQLTPSQRKYFDIISAWGGWADFQRLLSILDGIAGSHGVKLTNIATRWVLQKPNVGAVIVGTRLGVSAHGNDNLCVFDFDLSEDEVAAINCIALGERKEKSRALFERLGDCGNEYRAMH</sequence>